<dbReference type="InParanoid" id="Q55CK0"/>
<evidence type="ECO:0000256" key="1">
    <source>
        <dbReference type="SAM" id="MobiDB-lite"/>
    </source>
</evidence>
<dbReference type="PaxDb" id="44689-DDB0190749"/>
<comment type="caution">
    <text evidence="2">The sequence shown here is derived from an EMBL/GenBank/DDBJ whole genome shotgun (WGS) entry which is preliminary data.</text>
</comment>
<reference evidence="2 3" key="1">
    <citation type="journal article" date="2005" name="Nature">
        <title>The genome of the social amoeba Dictyostelium discoideum.</title>
        <authorList>
            <consortium name="The Dictyostelium discoideum Sequencing Consortium"/>
            <person name="Eichinger L."/>
            <person name="Pachebat J.A."/>
            <person name="Glockner G."/>
            <person name="Rajandream M.A."/>
            <person name="Sucgang R."/>
            <person name="Berriman M."/>
            <person name="Song J."/>
            <person name="Olsen R."/>
            <person name="Szafranski K."/>
            <person name="Xu Q."/>
            <person name="Tunggal B."/>
            <person name="Kummerfeld S."/>
            <person name="Madera M."/>
            <person name="Konfortov B.A."/>
            <person name="Rivero F."/>
            <person name="Bankier A.T."/>
            <person name="Lehmann R."/>
            <person name="Hamlin N."/>
            <person name="Davies R."/>
            <person name="Gaudet P."/>
            <person name="Fey P."/>
            <person name="Pilcher K."/>
            <person name="Chen G."/>
            <person name="Saunders D."/>
            <person name="Sodergren E."/>
            <person name="Davis P."/>
            <person name="Kerhornou A."/>
            <person name="Nie X."/>
            <person name="Hall N."/>
            <person name="Anjard C."/>
            <person name="Hemphill L."/>
            <person name="Bason N."/>
            <person name="Farbrother P."/>
            <person name="Desany B."/>
            <person name="Just E."/>
            <person name="Morio T."/>
            <person name="Rost R."/>
            <person name="Churcher C."/>
            <person name="Cooper J."/>
            <person name="Haydock S."/>
            <person name="van Driessche N."/>
            <person name="Cronin A."/>
            <person name="Goodhead I."/>
            <person name="Muzny D."/>
            <person name="Mourier T."/>
            <person name="Pain A."/>
            <person name="Lu M."/>
            <person name="Harper D."/>
            <person name="Lindsay R."/>
            <person name="Hauser H."/>
            <person name="James K."/>
            <person name="Quiles M."/>
            <person name="Madan Babu M."/>
            <person name="Saito T."/>
            <person name="Buchrieser C."/>
            <person name="Wardroper A."/>
            <person name="Felder M."/>
            <person name="Thangavelu M."/>
            <person name="Johnson D."/>
            <person name="Knights A."/>
            <person name="Loulseged H."/>
            <person name="Mungall K."/>
            <person name="Oliver K."/>
            <person name="Price C."/>
            <person name="Quail M.A."/>
            <person name="Urushihara H."/>
            <person name="Hernandez J."/>
            <person name="Rabbinowitsch E."/>
            <person name="Steffen D."/>
            <person name="Sanders M."/>
            <person name="Ma J."/>
            <person name="Kohara Y."/>
            <person name="Sharp S."/>
            <person name="Simmonds M."/>
            <person name="Spiegler S."/>
            <person name="Tivey A."/>
            <person name="Sugano S."/>
            <person name="White B."/>
            <person name="Walker D."/>
            <person name="Woodward J."/>
            <person name="Winckler T."/>
            <person name="Tanaka Y."/>
            <person name="Shaulsky G."/>
            <person name="Schleicher M."/>
            <person name="Weinstock G."/>
            <person name="Rosenthal A."/>
            <person name="Cox E.C."/>
            <person name="Chisholm R.L."/>
            <person name="Gibbs R."/>
            <person name="Loomis W.F."/>
            <person name="Platzer M."/>
            <person name="Kay R.R."/>
            <person name="Williams J."/>
            <person name="Dear P.H."/>
            <person name="Noegel A.A."/>
            <person name="Barrell B."/>
            <person name="Kuspa A."/>
        </authorList>
    </citation>
    <scope>NUCLEOTIDE SEQUENCE [LARGE SCALE GENOMIC DNA]</scope>
    <source>
        <strain evidence="2 3">AX4</strain>
    </source>
</reference>
<evidence type="ECO:0000313" key="3">
    <source>
        <dbReference type="Proteomes" id="UP000002195"/>
    </source>
</evidence>
<sequence length="265" mass="31308">MIRNLKNLNLVGNRFYSSGEIKHTTIVSNGFGGMLNILGENQHVTFNKIEYNADGDYAICKHQVENKPFEPTIVSKKVFESRLTDAQIGEIQKLRSTNSQKQLAEKFQTTPYIISRVSRGTPEKRQSLIDQFLLKNPKKIVDSEDVKKNRLQDWFQRNQQREYEQKVIKAATSFERIKRQRHSLNAHNQRIHKESYEFVQKSQISESEENQPRVFTMEEKRAKEKELSKLRRRKVTTEKDKINESNQRIKNKTERKIQREEQGNN</sequence>
<dbReference type="EMBL" id="AAFI02000005">
    <property type="protein sequence ID" value="EAL72363.1"/>
    <property type="molecule type" value="Genomic_DNA"/>
</dbReference>
<keyword evidence="3" id="KW-1185">Reference proteome</keyword>
<dbReference type="VEuPathDB" id="AmoebaDB:DDB_G0270026"/>
<evidence type="ECO:0000313" key="2">
    <source>
        <dbReference type="EMBL" id="EAL72363.1"/>
    </source>
</evidence>
<dbReference type="dictyBase" id="DDB_G0270026"/>
<dbReference type="OMA" id="AYMANEE"/>
<dbReference type="KEGG" id="ddi:DDB_G0270026"/>
<dbReference type="Proteomes" id="UP000002195">
    <property type="component" value="Unassembled WGS sequence"/>
</dbReference>
<feature type="compositionally biased region" description="Basic and acidic residues" evidence="1">
    <location>
        <begin position="216"/>
        <end position="243"/>
    </location>
</feature>
<gene>
    <name evidence="2" type="ORF">DDB_G0270026</name>
</gene>
<accession>Q55CK0</accession>
<feature type="region of interest" description="Disordered" evidence="1">
    <location>
        <begin position="202"/>
        <end position="265"/>
    </location>
</feature>
<feature type="compositionally biased region" description="Basic and acidic residues" evidence="1">
    <location>
        <begin position="251"/>
        <end position="265"/>
    </location>
</feature>
<dbReference type="HOGENOM" id="CLU_1051414_0_0_1"/>
<dbReference type="AlphaFoldDB" id="Q55CK0"/>
<protein>
    <submittedName>
        <fullName evidence="2">Uncharacterized protein</fullName>
    </submittedName>
</protein>
<name>Q55CK0_DICDI</name>
<proteinExistence type="predicted"/>
<organism evidence="2 3">
    <name type="scientific">Dictyostelium discoideum</name>
    <name type="common">Social amoeba</name>
    <dbReference type="NCBI Taxonomy" id="44689"/>
    <lineage>
        <taxon>Eukaryota</taxon>
        <taxon>Amoebozoa</taxon>
        <taxon>Evosea</taxon>
        <taxon>Eumycetozoa</taxon>
        <taxon>Dictyostelia</taxon>
        <taxon>Dictyosteliales</taxon>
        <taxon>Dictyosteliaceae</taxon>
        <taxon>Dictyostelium</taxon>
    </lineage>
</organism>
<dbReference type="RefSeq" id="XP_646481.1">
    <property type="nucleotide sequence ID" value="XM_641389.1"/>
</dbReference>
<dbReference type="eggNOG" id="ENOG502RI53">
    <property type="taxonomic scope" value="Eukaryota"/>
</dbReference>
<dbReference type="GeneID" id="8617443"/>